<accession>K9PC56</accession>
<dbReference type="RefSeq" id="WP_015110602.1">
    <property type="nucleotide sequence ID" value="NC_019675.1"/>
</dbReference>
<dbReference type="HOGENOM" id="CLU_2449681_0_0_3"/>
<evidence type="ECO:0000313" key="1">
    <source>
        <dbReference type="EMBL" id="AFY30169.1"/>
    </source>
</evidence>
<dbReference type="KEGG" id="cgc:Cyagr_3089"/>
<dbReference type="EMBL" id="CP003495">
    <property type="protein sequence ID" value="AFY30169.1"/>
    <property type="molecule type" value="Genomic_DNA"/>
</dbReference>
<proteinExistence type="predicted"/>
<sequence>MSEPIGIIQITRLIHLRAKGNSGNGVGGMQTGFRDGLNDRLKNVVECFLIVADDLLHLMEAVEVLDPPHQRQLLRHRHGGLGHWAHVLT</sequence>
<name>K9PC56_CYAGP</name>
<reference evidence="2" key="1">
    <citation type="journal article" date="2013" name="Proc. Natl. Acad. Sci. U.S.A.">
        <title>Improving the coverage of the cyanobacterial phylum using diversity-driven genome sequencing.</title>
        <authorList>
            <person name="Shih P.M."/>
            <person name="Wu D."/>
            <person name="Latifi A."/>
            <person name="Axen S.D."/>
            <person name="Fewer D.P."/>
            <person name="Talla E."/>
            <person name="Calteau A."/>
            <person name="Cai F."/>
            <person name="Tandeau de Marsac N."/>
            <person name="Rippka R."/>
            <person name="Herdman M."/>
            <person name="Sivonen K."/>
            <person name="Coursin T."/>
            <person name="Laurent T."/>
            <person name="Goodwin L."/>
            <person name="Nolan M."/>
            <person name="Davenport K.W."/>
            <person name="Han C.S."/>
            <person name="Rubin E.M."/>
            <person name="Eisen J.A."/>
            <person name="Woyke T."/>
            <person name="Gugger M."/>
            <person name="Kerfeld C.A."/>
        </authorList>
    </citation>
    <scope>NUCLEOTIDE SEQUENCE [LARGE SCALE GENOMIC DNA]</scope>
    <source>
        <strain evidence="2">ATCC 27147 / PCC 6307</strain>
    </source>
</reference>
<dbReference type="AlphaFoldDB" id="K9PC56"/>
<dbReference type="Proteomes" id="UP000010388">
    <property type="component" value="Chromosome"/>
</dbReference>
<evidence type="ECO:0000313" key="2">
    <source>
        <dbReference type="Proteomes" id="UP000010388"/>
    </source>
</evidence>
<gene>
    <name evidence="1" type="ordered locus">Cyagr_3089</name>
</gene>
<protein>
    <submittedName>
        <fullName evidence="1">Uncharacterized protein</fullName>
    </submittedName>
</protein>
<organism evidence="1 2">
    <name type="scientific">Cyanobium gracile (strain ATCC 27147 / PCC 6307)</name>
    <dbReference type="NCBI Taxonomy" id="292564"/>
    <lineage>
        <taxon>Bacteria</taxon>
        <taxon>Bacillati</taxon>
        <taxon>Cyanobacteriota</taxon>
        <taxon>Cyanophyceae</taxon>
        <taxon>Synechococcales</taxon>
        <taxon>Prochlorococcaceae</taxon>
        <taxon>Cyanobium</taxon>
    </lineage>
</organism>